<feature type="compositionally biased region" description="Polar residues" evidence="1">
    <location>
        <begin position="19"/>
        <end position="32"/>
    </location>
</feature>
<accession>A0AA85JJZ3</accession>
<evidence type="ECO:0000256" key="1">
    <source>
        <dbReference type="SAM" id="MobiDB-lite"/>
    </source>
</evidence>
<evidence type="ECO:0000313" key="3">
    <source>
        <dbReference type="WBParaSite" id="TREG1_24560.1"/>
    </source>
</evidence>
<name>A0AA85JJZ3_TRIRE</name>
<protein>
    <submittedName>
        <fullName evidence="3">Uncharacterized protein</fullName>
    </submittedName>
</protein>
<feature type="region of interest" description="Disordered" evidence="1">
    <location>
        <begin position="196"/>
        <end position="231"/>
    </location>
</feature>
<feature type="region of interest" description="Disordered" evidence="1">
    <location>
        <begin position="19"/>
        <end position="62"/>
    </location>
</feature>
<evidence type="ECO:0000313" key="2">
    <source>
        <dbReference type="Proteomes" id="UP000050795"/>
    </source>
</evidence>
<keyword evidence="2" id="KW-1185">Reference proteome</keyword>
<organism evidence="2 3">
    <name type="scientific">Trichobilharzia regenti</name>
    <name type="common">Nasal bird schistosome</name>
    <dbReference type="NCBI Taxonomy" id="157069"/>
    <lineage>
        <taxon>Eukaryota</taxon>
        <taxon>Metazoa</taxon>
        <taxon>Spiralia</taxon>
        <taxon>Lophotrochozoa</taxon>
        <taxon>Platyhelminthes</taxon>
        <taxon>Trematoda</taxon>
        <taxon>Digenea</taxon>
        <taxon>Strigeidida</taxon>
        <taxon>Schistosomatoidea</taxon>
        <taxon>Schistosomatidae</taxon>
        <taxon>Trichobilharzia</taxon>
    </lineage>
</organism>
<proteinExistence type="predicted"/>
<sequence>MGDIMKSLLEANDEILSTNSKPKSIMKSSNLLKSKEDNNNVSATINPPQRKLNDVLTSDDDDDDELIDLYGVRSERSAYFEECLSSSSDDSIKISKDSERNQQNQIERKSPFSLKKVIPKLDKPICFSSSSDENCTESRRLPSKTKKSFSMKKYFLQLEDELKNQPANIGRYTPTAHKSSMRNHFSAYRKTLCGTKKPRKNIQLAEPEDTSSFEMTSHITSDSSEDTDSASESFIETSESELDQHVARNLGASIKDPENQSQFQPTGPAAHLLSAIGLPVHELFSRENINNNPTYK</sequence>
<reference evidence="2" key="1">
    <citation type="submission" date="2022-06" db="EMBL/GenBank/DDBJ databases">
        <authorList>
            <person name="Berger JAMES D."/>
            <person name="Berger JAMES D."/>
        </authorList>
    </citation>
    <scope>NUCLEOTIDE SEQUENCE [LARGE SCALE GENOMIC DNA]</scope>
</reference>
<reference evidence="3" key="2">
    <citation type="submission" date="2023-11" db="UniProtKB">
        <authorList>
            <consortium name="WormBaseParasite"/>
        </authorList>
    </citation>
    <scope>IDENTIFICATION</scope>
</reference>
<dbReference type="Proteomes" id="UP000050795">
    <property type="component" value="Unassembled WGS sequence"/>
</dbReference>
<dbReference type="AlphaFoldDB" id="A0AA85JJZ3"/>
<dbReference type="WBParaSite" id="TREG1_24560.1">
    <property type="protein sequence ID" value="TREG1_24560.1"/>
    <property type="gene ID" value="TREG1_24560"/>
</dbReference>